<feature type="region of interest" description="Disordered" evidence="1">
    <location>
        <begin position="69"/>
        <end position="98"/>
    </location>
</feature>
<sequence length="148" mass="16532">MKIQKQVTEAKDKYKETGASGSKSCLISEPLEDVFGANRKDCIRGYSSRMSKKQAEMAAALLHLMKANVSAPESSTNPPRRVTPSPEKGSTTHPVGGRHHVLEEEIVSATILWDAPQGDNYFFLKQLPLPTWVKWSEERMQPTISETF</sequence>
<comment type="caution">
    <text evidence="2">The sequence shown here is derived from an EMBL/GenBank/DDBJ whole genome shotgun (WGS) entry which is preliminary data.</text>
</comment>
<keyword evidence="3" id="KW-1185">Reference proteome</keyword>
<dbReference type="Proteomes" id="UP001202328">
    <property type="component" value="Unassembled WGS sequence"/>
</dbReference>
<protein>
    <submittedName>
        <fullName evidence="2">Uncharacterized protein</fullName>
    </submittedName>
</protein>
<dbReference type="EMBL" id="JAJJMB010005771">
    <property type="protein sequence ID" value="KAI3937454.1"/>
    <property type="molecule type" value="Genomic_DNA"/>
</dbReference>
<evidence type="ECO:0000256" key="1">
    <source>
        <dbReference type="SAM" id="MobiDB-lite"/>
    </source>
</evidence>
<gene>
    <name evidence="2" type="ORF">MKW98_018753</name>
</gene>
<evidence type="ECO:0000313" key="3">
    <source>
        <dbReference type="Proteomes" id="UP001202328"/>
    </source>
</evidence>
<evidence type="ECO:0000313" key="2">
    <source>
        <dbReference type="EMBL" id="KAI3937454.1"/>
    </source>
</evidence>
<proteinExistence type="predicted"/>
<dbReference type="AlphaFoldDB" id="A0AAD4XQI0"/>
<organism evidence="2 3">
    <name type="scientific">Papaver atlanticum</name>
    <dbReference type="NCBI Taxonomy" id="357466"/>
    <lineage>
        <taxon>Eukaryota</taxon>
        <taxon>Viridiplantae</taxon>
        <taxon>Streptophyta</taxon>
        <taxon>Embryophyta</taxon>
        <taxon>Tracheophyta</taxon>
        <taxon>Spermatophyta</taxon>
        <taxon>Magnoliopsida</taxon>
        <taxon>Ranunculales</taxon>
        <taxon>Papaveraceae</taxon>
        <taxon>Papaveroideae</taxon>
        <taxon>Papaver</taxon>
    </lineage>
</organism>
<name>A0AAD4XQI0_9MAGN</name>
<reference evidence="2" key="1">
    <citation type="submission" date="2022-04" db="EMBL/GenBank/DDBJ databases">
        <title>A functionally conserved STORR gene fusion in Papaver species that diverged 16.8 million years ago.</title>
        <authorList>
            <person name="Catania T."/>
        </authorList>
    </citation>
    <scope>NUCLEOTIDE SEQUENCE</scope>
    <source>
        <strain evidence="2">S-188037</strain>
    </source>
</reference>
<accession>A0AAD4XQI0</accession>
<feature type="region of interest" description="Disordered" evidence="1">
    <location>
        <begin position="1"/>
        <end position="23"/>
    </location>
</feature>